<dbReference type="SUPFAM" id="SSF144091">
    <property type="entry name" value="Rhomboid-like"/>
    <property type="match status" value="1"/>
</dbReference>
<feature type="transmembrane region" description="Helical" evidence="6">
    <location>
        <begin position="20"/>
        <end position="41"/>
    </location>
</feature>
<evidence type="ECO:0000256" key="5">
    <source>
        <dbReference type="SAM" id="MobiDB-lite"/>
    </source>
</evidence>
<dbReference type="RefSeq" id="WP_009055309.1">
    <property type="nucleotide sequence ID" value="NZ_AJYA01000024.1"/>
</dbReference>
<dbReference type="Pfam" id="PF20216">
    <property type="entry name" value="DUF6576"/>
    <property type="match status" value="1"/>
</dbReference>
<keyword evidence="4 6" id="KW-0472">Membrane</keyword>
<evidence type="ECO:0000256" key="2">
    <source>
        <dbReference type="ARBA" id="ARBA00022692"/>
    </source>
</evidence>
<feature type="region of interest" description="Disordered" evidence="5">
    <location>
        <begin position="248"/>
        <end position="288"/>
    </location>
</feature>
<evidence type="ECO:0000313" key="9">
    <source>
        <dbReference type="EMBL" id="EIM75961.1"/>
    </source>
</evidence>
<evidence type="ECO:0000313" key="10">
    <source>
        <dbReference type="Proteomes" id="UP000005551"/>
    </source>
</evidence>
<dbReference type="PATRIC" id="fig|1189621.3.peg.2356"/>
<keyword evidence="3 6" id="KW-1133">Transmembrane helix</keyword>
<dbReference type="PANTHER" id="PTHR43066:SF11">
    <property type="entry name" value="PEPTIDASE S54 RHOMBOID DOMAIN-CONTAINING PROTEIN"/>
    <property type="match status" value="1"/>
</dbReference>
<feature type="transmembrane region" description="Helical" evidence="6">
    <location>
        <begin position="196"/>
        <end position="214"/>
    </location>
</feature>
<reference evidence="9 10" key="1">
    <citation type="submission" date="2012-05" db="EMBL/GenBank/DDBJ databases">
        <title>Genome sequence of Nitritalea halalkaliphila LW7.</title>
        <authorList>
            <person name="Jangir P.K."/>
            <person name="Singh A."/>
            <person name="Shivaji S."/>
            <person name="Sharma R."/>
        </authorList>
    </citation>
    <scope>NUCLEOTIDE SEQUENCE [LARGE SCALE GENOMIC DNA]</scope>
    <source>
        <strain evidence="9 10">LW7</strain>
    </source>
</reference>
<dbReference type="EMBL" id="AJYA01000024">
    <property type="protein sequence ID" value="EIM75961.1"/>
    <property type="molecule type" value="Genomic_DNA"/>
</dbReference>
<dbReference type="AlphaFoldDB" id="I5C2A9"/>
<dbReference type="InterPro" id="IPR035952">
    <property type="entry name" value="Rhomboid-like_sf"/>
</dbReference>
<name>I5C2A9_9BACT</name>
<gene>
    <name evidence="9" type="ORF">A3SI_11309</name>
</gene>
<feature type="transmembrane region" description="Helical" evidence="6">
    <location>
        <begin position="143"/>
        <end position="161"/>
    </location>
</feature>
<dbReference type="PANTHER" id="PTHR43066">
    <property type="entry name" value="RHOMBOID-RELATED PROTEIN"/>
    <property type="match status" value="1"/>
</dbReference>
<sequence length="323" mass="35648">MYGGFWDNLKNAFKYSNNSLYKLLAINLIVFFVMLFFRVVMAIGGAGAAYGKLIGFLMLPADLGQLLFQPWTLFTYMFLHEGIFHILFNMLFLYWFGLIVNEYLGSRKLANIYVLGGLAGAALYLLIYNISPMFSESVSSSRMLGASAGVYAVVVGAATLDPNRTFQLLILGPVKIKYIALFYVIIAFANSAGANAGGELAHLGGAAMGFFYILQLKKGNDLGRIVQTVGQFFEKLFKARPAIRVTYRRKGESPDKSPSFTVGGSPKESEPSKKFGSKSSSSSRSALTTQEEIDAILDKIAEKGYDSLSKDEKRKLFEFSKKN</sequence>
<organism evidence="9 10">
    <name type="scientific">Nitritalea halalkaliphila LW7</name>
    <dbReference type="NCBI Taxonomy" id="1189621"/>
    <lineage>
        <taxon>Bacteria</taxon>
        <taxon>Pseudomonadati</taxon>
        <taxon>Bacteroidota</taxon>
        <taxon>Cytophagia</taxon>
        <taxon>Cytophagales</taxon>
        <taxon>Cyclobacteriaceae</taxon>
        <taxon>Nitritalea</taxon>
    </lineage>
</organism>
<keyword evidence="2 6" id="KW-0812">Transmembrane</keyword>
<evidence type="ECO:0000256" key="1">
    <source>
        <dbReference type="ARBA" id="ARBA00004141"/>
    </source>
</evidence>
<feature type="transmembrane region" description="Helical" evidence="6">
    <location>
        <begin position="83"/>
        <end position="100"/>
    </location>
</feature>
<comment type="caution">
    <text evidence="9">The sequence shown here is derived from an EMBL/GenBank/DDBJ whole genome shotgun (WGS) entry which is preliminary data.</text>
</comment>
<proteinExistence type="predicted"/>
<feature type="domain" description="Peptidase S54 rhomboid" evidence="7">
    <location>
        <begin position="69"/>
        <end position="214"/>
    </location>
</feature>
<feature type="transmembrane region" description="Helical" evidence="6">
    <location>
        <begin position="112"/>
        <end position="131"/>
    </location>
</feature>
<accession>I5C2A9</accession>
<dbReference type="Gene3D" id="1.20.1540.10">
    <property type="entry name" value="Rhomboid-like"/>
    <property type="match status" value="1"/>
</dbReference>
<feature type="domain" description="DUF6576" evidence="8">
    <location>
        <begin position="289"/>
        <end position="322"/>
    </location>
</feature>
<dbReference type="OrthoDB" id="680602at2"/>
<dbReference type="GO" id="GO:0016020">
    <property type="term" value="C:membrane"/>
    <property type="evidence" value="ECO:0007669"/>
    <property type="project" value="UniProtKB-SubCell"/>
</dbReference>
<dbReference type="STRING" id="1189621.A3SI_11309"/>
<evidence type="ECO:0000256" key="3">
    <source>
        <dbReference type="ARBA" id="ARBA00022989"/>
    </source>
</evidence>
<keyword evidence="10" id="KW-1185">Reference proteome</keyword>
<evidence type="ECO:0000259" key="7">
    <source>
        <dbReference type="Pfam" id="PF01694"/>
    </source>
</evidence>
<dbReference type="InterPro" id="IPR046483">
    <property type="entry name" value="DUF6576"/>
</dbReference>
<evidence type="ECO:0000259" key="8">
    <source>
        <dbReference type="Pfam" id="PF20216"/>
    </source>
</evidence>
<evidence type="ECO:0000256" key="6">
    <source>
        <dbReference type="SAM" id="Phobius"/>
    </source>
</evidence>
<protein>
    <submittedName>
        <fullName evidence="9">Rhomboid family protein</fullName>
    </submittedName>
</protein>
<comment type="subcellular location">
    <subcellularLocation>
        <location evidence="1">Membrane</location>
        <topology evidence="1">Multi-pass membrane protein</topology>
    </subcellularLocation>
</comment>
<dbReference type="InterPro" id="IPR022764">
    <property type="entry name" value="Peptidase_S54_rhomboid_dom"/>
</dbReference>
<feature type="transmembrane region" description="Helical" evidence="6">
    <location>
        <begin position="168"/>
        <end position="190"/>
    </location>
</feature>
<dbReference type="Proteomes" id="UP000005551">
    <property type="component" value="Unassembled WGS sequence"/>
</dbReference>
<dbReference type="GO" id="GO:0004252">
    <property type="term" value="F:serine-type endopeptidase activity"/>
    <property type="evidence" value="ECO:0007669"/>
    <property type="project" value="InterPro"/>
</dbReference>
<evidence type="ECO:0000256" key="4">
    <source>
        <dbReference type="ARBA" id="ARBA00023136"/>
    </source>
</evidence>
<dbReference type="Pfam" id="PF01694">
    <property type="entry name" value="Rhomboid"/>
    <property type="match status" value="1"/>
</dbReference>